<evidence type="ECO:0000259" key="7">
    <source>
        <dbReference type="PROSITE" id="PS50127"/>
    </source>
</evidence>
<gene>
    <name evidence="8" type="ORF">BZA70DRAFT_94013</name>
</gene>
<feature type="domain" description="UBC core" evidence="7">
    <location>
        <begin position="4"/>
        <end position="157"/>
    </location>
</feature>
<dbReference type="Pfam" id="PF00179">
    <property type="entry name" value="UQ_con"/>
    <property type="match status" value="1"/>
</dbReference>
<keyword evidence="3 6" id="KW-0833">Ubl conjugation pathway</keyword>
<evidence type="ECO:0000256" key="2">
    <source>
        <dbReference type="ARBA" id="ARBA00022741"/>
    </source>
</evidence>
<organism evidence="8 9">
    <name type="scientific">Myxozyma melibiosi</name>
    <dbReference type="NCBI Taxonomy" id="54550"/>
    <lineage>
        <taxon>Eukaryota</taxon>
        <taxon>Fungi</taxon>
        <taxon>Dikarya</taxon>
        <taxon>Ascomycota</taxon>
        <taxon>Saccharomycotina</taxon>
        <taxon>Lipomycetes</taxon>
        <taxon>Lipomycetales</taxon>
        <taxon>Lipomycetaceae</taxon>
        <taxon>Myxozyma</taxon>
    </lineage>
</organism>
<keyword evidence="4 6" id="KW-0067">ATP-binding</keyword>
<sequence length="158" mass="18018">MSSLCLNRLQEERKQWRKDHPFGFFAKPNKSPDGSLDLMNWSVGIPGKKGTLWEGGTYTLTISFPEEYPTKPPKCKFAPNFWHPNVYPSGTVCLSILNEDEGWKPAITIKQILLGIQDLLNDPNPDSPAQADAFNAFKRDRALYDRRVRSQSKEYATQ</sequence>
<dbReference type="SUPFAM" id="SSF54495">
    <property type="entry name" value="UBC-like"/>
    <property type="match status" value="1"/>
</dbReference>
<keyword evidence="2 6" id="KW-0547">Nucleotide-binding</keyword>
<protein>
    <submittedName>
        <fullName evidence="8">SUMO conjugating enzyme Hus5</fullName>
    </submittedName>
</protein>
<name>A0ABR1EYX8_9ASCO</name>
<evidence type="ECO:0000256" key="1">
    <source>
        <dbReference type="ARBA" id="ARBA00022679"/>
    </source>
</evidence>
<dbReference type="InterPro" id="IPR050113">
    <property type="entry name" value="Ub_conjugating_enzyme"/>
</dbReference>
<dbReference type="Gene3D" id="3.10.110.10">
    <property type="entry name" value="Ubiquitin Conjugating Enzyme"/>
    <property type="match status" value="1"/>
</dbReference>
<evidence type="ECO:0000256" key="3">
    <source>
        <dbReference type="ARBA" id="ARBA00022786"/>
    </source>
</evidence>
<comment type="caution">
    <text evidence="8">The sequence shown here is derived from an EMBL/GenBank/DDBJ whole genome shotgun (WGS) entry which is preliminary data.</text>
</comment>
<dbReference type="GeneID" id="90041070"/>
<reference evidence="8 9" key="1">
    <citation type="submission" date="2024-03" db="EMBL/GenBank/DDBJ databases">
        <title>Genome-scale model development and genomic sequencing of the oleaginous clade Lipomyces.</title>
        <authorList>
            <consortium name="Lawrence Berkeley National Laboratory"/>
            <person name="Czajka J.J."/>
            <person name="Han Y."/>
            <person name="Kim J."/>
            <person name="Mondo S.J."/>
            <person name="Hofstad B.A."/>
            <person name="Robles A."/>
            <person name="Haridas S."/>
            <person name="Riley R."/>
            <person name="LaButti K."/>
            <person name="Pangilinan J."/>
            <person name="Andreopoulos W."/>
            <person name="Lipzen A."/>
            <person name="Yan J."/>
            <person name="Wang M."/>
            <person name="Ng V."/>
            <person name="Grigoriev I.V."/>
            <person name="Spatafora J.W."/>
            <person name="Magnuson J.K."/>
            <person name="Baker S.E."/>
            <person name="Pomraning K.R."/>
        </authorList>
    </citation>
    <scope>NUCLEOTIDE SEQUENCE [LARGE SCALE GENOMIC DNA]</scope>
    <source>
        <strain evidence="8 9">Phaff 52-87</strain>
    </source>
</reference>
<dbReference type="EMBL" id="JBBJBU010000015">
    <property type="protein sequence ID" value="KAK7202808.1"/>
    <property type="molecule type" value="Genomic_DNA"/>
</dbReference>
<evidence type="ECO:0000313" key="8">
    <source>
        <dbReference type="EMBL" id="KAK7202808.1"/>
    </source>
</evidence>
<comment type="similarity">
    <text evidence="6">Belongs to the ubiquitin-conjugating enzyme family.</text>
</comment>
<evidence type="ECO:0000256" key="4">
    <source>
        <dbReference type="ARBA" id="ARBA00022840"/>
    </source>
</evidence>
<accession>A0ABR1EYX8</accession>
<feature type="active site" description="Glycyl thioester intermediate" evidence="5">
    <location>
        <position position="93"/>
    </location>
</feature>
<keyword evidence="9" id="KW-1185">Reference proteome</keyword>
<dbReference type="PROSITE" id="PS00183">
    <property type="entry name" value="UBC_1"/>
    <property type="match status" value="1"/>
</dbReference>
<dbReference type="InterPro" id="IPR023313">
    <property type="entry name" value="UBQ-conjugating_AS"/>
</dbReference>
<dbReference type="PANTHER" id="PTHR24067">
    <property type="entry name" value="UBIQUITIN-CONJUGATING ENZYME E2"/>
    <property type="match status" value="1"/>
</dbReference>
<dbReference type="SMART" id="SM00212">
    <property type="entry name" value="UBCc"/>
    <property type="match status" value="1"/>
</dbReference>
<dbReference type="InterPro" id="IPR000608">
    <property type="entry name" value="UBC"/>
</dbReference>
<evidence type="ECO:0000256" key="5">
    <source>
        <dbReference type="PROSITE-ProRule" id="PRU10133"/>
    </source>
</evidence>
<evidence type="ECO:0000256" key="6">
    <source>
        <dbReference type="RuleBase" id="RU362109"/>
    </source>
</evidence>
<evidence type="ECO:0000313" key="9">
    <source>
        <dbReference type="Proteomes" id="UP001498771"/>
    </source>
</evidence>
<proteinExistence type="inferred from homology"/>
<dbReference type="InterPro" id="IPR016135">
    <property type="entry name" value="UBQ-conjugating_enzyme/RWD"/>
</dbReference>
<dbReference type="Proteomes" id="UP001498771">
    <property type="component" value="Unassembled WGS sequence"/>
</dbReference>
<dbReference type="PROSITE" id="PS50127">
    <property type="entry name" value="UBC_2"/>
    <property type="match status" value="1"/>
</dbReference>
<dbReference type="CDD" id="cd23798">
    <property type="entry name" value="UBCc_UBE2I"/>
    <property type="match status" value="1"/>
</dbReference>
<keyword evidence="1" id="KW-0808">Transferase</keyword>
<dbReference type="RefSeq" id="XP_064765841.1">
    <property type="nucleotide sequence ID" value="XM_064915558.1"/>
</dbReference>